<sequence>MGGDDVAAEQRDLSELRQLAEAYAAAVDARDVAALRAVFASDALVALPPALAARLPAAELRGPEQLGALIDGVRNFHRTRHLITGQSVAVDGDSAAGETSCTAHHVYGAPDRQRDLVLTLRYRDSFVRTPAGWRFRRRELVLDGSATEPVEPMAE</sequence>
<dbReference type="Gene3D" id="3.10.450.50">
    <property type="match status" value="1"/>
</dbReference>
<gene>
    <name evidence="2" type="ORF">M6B22_17715</name>
</gene>
<organism evidence="2 3">
    <name type="scientific">Jatrophihabitans cynanchi</name>
    <dbReference type="NCBI Taxonomy" id="2944128"/>
    <lineage>
        <taxon>Bacteria</taxon>
        <taxon>Bacillati</taxon>
        <taxon>Actinomycetota</taxon>
        <taxon>Actinomycetes</taxon>
        <taxon>Jatrophihabitantales</taxon>
        <taxon>Jatrophihabitantaceae</taxon>
        <taxon>Jatrophihabitans</taxon>
    </lineage>
</organism>
<evidence type="ECO:0000313" key="2">
    <source>
        <dbReference type="EMBL" id="WAX56358.1"/>
    </source>
</evidence>
<reference evidence="2" key="1">
    <citation type="submission" date="2022-05" db="EMBL/GenBank/DDBJ databases">
        <title>Jatrophihabitans sp. SB3-54 whole genome sequence.</title>
        <authorList>
            <person name="Suh M.K."/>
            <person name="Eom M.K."/>
            <person name="Kim J.S."/>
            <person name="Kim H.S."/>
            <person name="Do H.E."/>
            <person name="Shin Y.K."/>
            <person name="Lee J.-S."/>
        </authorList>
    </citation>
    <scope>NUCLEOTIDE SEQUENCE</scope>
    <source>
        <strain evidence="2">SB3-54</strain>
    </source>
</reference>
<keyword evidence="3" id="KW-1185">Reference proteome</keyword>
<evidence type="ECO:0000313" key="3">
    <source>
        <dbReference type="Proteomes" id="UP001164693"/>
    </source>
</evidence>
<dbReference type="EMBL" id="CP097463">
    <property type="protein sequence ID" value="WAX56358.1"/>
    <property type="molecule type" value="Genomic_DNA"/>
</dbReference>
<protein>
    <submittedName>
        <fullName evidence="2">Nuclear transport factor 2 family protein</fullName>
    </submittedName>
</protein>
<proteinExistence type="predicted"/>
<dbReference type="InterPro" id="IPR032710">
    <property type="entry name" value="NTF2-like_dom_sf"/>
</dbReference>
<feature type="domain" description="SnoaL-like" evidence="1">
    <location>
        <begin position="11"/>
        <end position="138"/>
    </location>
</feature>
<dbReference type="SUPFAM" id="SSF54427">
    <property type="entry name" value="NTF2-like"/>
    <property type="match status" value="1"/>
</dbReference>
<accession>A0ABY7JVK5</accession>
<evidence type="ECO:0000259" key="1">
    <source>
        <dbReference type="Pfam" id="PF13577"/>
    </source>
</evidence>
<dbReference type="Pfam" id="PF13577">
    <property type="entry name" value="SnoaL_4"/>
    <property type="match status" value="1"/>
</dbReference>
<dbReference type="Proteomes" id="UP001164693">
    <property type="component" value="Chromosome"/>
</dbReference>
<dbReference type="RefSeq" id="WP_269442890.1">
    <property type="nucleotide sequence ID" value="NZ_CP097463.1"/>
</dbReference>
<dbReference type="InterPro" id="IPR037401">
    <property type="entry name" value="SnoaL-like"/>
</dbReference>
<name>A0ABY7JVK5_9ACTN</name>